<organism evidence="2 3">
    <name type="scientific">Kitasatospora putterlickiae</name>
    <dbReference type="NCBI Taxonomy" id="221725"/>
    <lineage>
        <taxon>Bacteria</taxon>
        <taxon>Bacillati</taxon>
        <taxon>Actinomycetota</taxon>
        <taxon>Actinomycetes</taxon>
        <taxon>Kitasatosporales</taxon>
        <taxon>Streptomycetaceae</taxon>
        <taxon>Kitasatospora</taxon>
    </lineage>
</organism>
<feature type="region of interest" description="Disordered" evidence="1">
    <location>
        <begin position="355"/>
        <end position="375"/>
    </location>
</feature>
<evidence type="ECO:0000256" key="1">
    <source>
        <dbReference type="SAM" id="MobiDB-lite"/>
    </source>
</evidence>
<reference evidence="2 3" key="1">
    <citation type="journal article" date="2019" name="Int. J. Syst. Evol. Microbiol.">
        <title>The Global Catalogue of Microorganisms (GCM) 10K type strain sequencing project: providing services to taxonomists for standard genome sequencing and annotation.</title>
        <authorList>
            <consortium name="The Broad Institute Genomics Platform"/>
            <consortium name="The Broad Institute Genome Sequencing Center for Infectious Disease"/>
            <person name="Wu L."/>
            <person name="Ma J."/>
        </authorList>
    </citation>
    <scope>NUCLEOTIDE SEQUENCE [LARGE SCALE GENOMIC DNA]</scope>
    <source>
        <strain evidence="2 3">JCM 12393</strain>
    </source>
</reference>
<evidence type="ECO:0000313" key="3">
    <source>
        <dbReference type="Proteomes" id="UP001499863"/>
    </source>
</evidence>
<dbReference type="Proteomes" id="UP001499863">
    <property type="component" value="Unassembled WGS sequence"/>
</dbReference>
<gene>
    <name evidence="2" type="ORF">GCM10009639_27000</name>
</gene>
<protein>
    <submittedName>
        <fullName evidence="2">Uncharacterized protein</fullName>
    </submittedName>
</protein>
<proteinExistence type="predicted"/>
<name>A0ABN1XZ92_9ACTN</name>
<keyword evidence="3" id="KW-1185">Reference proteome</keyword>
<dbReference type="EMBL" id="BAAAKJ010000137">
    <property type="protein sequence ID" value="GAA1393675.1"/>
    <property type="molecule type" value="Genomic_DNA"/>
</dbReference>
<accession>A0ABN1XZ92</accession>
<comment type="caution">
    <text evidence="2">The sequence shown here is derived from an EMBL/GenBank/DDBJ whole genome shotgun (WGS) entry which is preliminary data.</text>
</comment>
<evidence type="ECO:0000313" key="2">
    <source>
        <dbReference type="EMBL" id="GAA1393675.1"/>
    </source>
</evidence>
<sequence>MGVADAGCPQCRRPPAGKVASTARYLAVDLLLDPATVLAASQRRVLPPVTVVLDRDDDVRFTAAALAAHRPRAGTITVHPTVGTARTVVLLHDHLTALGRSVAGLRAQGLTREVQAEHAVRVWMWTEAVRHVIVLRSHLRVDLNYLLDLHTATGAALTLVWHTPTLGDDLQLLLNSLDHRVVDTLDAAREAFHHPLERCPSPGHRAPSRTCCAMDGVPAPPQSGGGAPVAGSPSSAMVDTIRRHGVHPVYAGALAAQWVTGAEVSRLRGVRLQDLAHDAAALSLPPALCDVPGGIRSGGAYETFTVPECLRAPLLAAGHHRRLEGPGPQSRLFGALRTDALSALARRCALRIPEGAAPRPAGVHEDRRGTGTGSP</sequence>